<name>A0A1C5JHW6_9ACTN</name>
<accession>A0A1C5JHW6</accession>
<feature type="region of interest" description="Disordered" evidence="1">
    <location>
        <begin position="74"/>
        <end position="121"/>
    </location>
</feature>
<evidence type="ECO:0000256" key="1">
    <source>
        <dbReference type="SAM" id="MobiDB-lite"/>
    </source>
</evidence>
<protein>
    <recommendedName>
        <fullName evidence="4">ATP/GTP-binding protein</fullName>
    </recommendedName>
</protein>
<evidence type="ECO:0000313" key="3">
    <source>
        <dbReference type="Proteomes" id="UP000198226"/>
    </source>
</evidence>
<dbReference type="EMBL" id="LT607752">
    <property type="protein sequence ID" value="SCG70150.1"/>
    <property type="molecule type" value="Genomic_DNA"/>
</dbReference>
<keyword evidence="3" id="KW-1185">Reference proteome</keyword>
<dbReference type="AlphaFoldDB" id="A0A1C5JHW6"/>
<gene>
    <name evidence="2" type="ORF">GA0070623_3491</name>
</gene>
<feature type="region of interest" description="Disordered" evidence="1">
    <location>
        <begin position="1"/>
        <end position="34"/>
    </location>
</feature>
<organism evidence="2 3">
    <name type="scientific">Micromonospora rifamycinica</name>
    <dbReference type="NCBI Taxonomy" id="291594"/>
    <lineage>
        <taxon>Bacteria</taxon>
        <taxon>Bacillati</taxon>
        <taxon>Actinomycetota</taxon>
        <taxon>Actinomycetes</taxon>
        <taxon>Micromonosporales</taxon>
        <taxon>Micromonosporaceae</taxon>
        <taxon>Micromonospora</taxon>
    </lineage>
</organism>
<proteinExistence type="predicted"/>
<dbReference type="Proteomes" id="UP000198226">
    <property type="component" value="Chromosome I"/>
</dbReference>
<sequence length="348" mass="35740">MLTREGTPVPTHPAPAAPPPAALTHPVPAGPGPAGRRLSRLVGWPSGKVGGLSRRALAGLLLAVLVAVVAPPAPGQAAGPGVECPPGQNDCSVWDDDPGTPGDPGGGNGPGSPNSPGATPKCQWEGKPLPCYDPDLGWFDNDSGCYYKVAEPQPEAPEGQVWYAQTCNGGALGSTTNVLLAGPPPGFGTPPDPEELARRALASISLLPPRTSVAPRRSVGPGLVGLPVWMWASTGRSYFGPLRASASDRGLTVTITAEVKQIVWNMGNGKKVGCSGPGTPYKANGPKAGKPSPTCGYDGYPRAGTYRVSATTFWDVRWAGGGRSGTIPQTRTSGVIDIQINELQVVTR</sequence>
<feature type="compositionally biased region" description="Pro residues" evidence="1">
    <location>
        <begin position="10"/>
        <end position="21"/>
    </location>
</feature>
<evidence type="ECO:0000313" key="2">
    <source>
        <dbReference type="EMBL" id="SCG70150.1"/>
    </source>
</evidence>
<evidence type="ECO:0008006" key="4">
    <source>
        <dbReference type="Google" id="ProtNLM"/>
    </source>
</evidence>
<feature type="compositionally biased region" description="Low complexity" evidence="1">
    <location>
        <begin position="111"/>
        <end position="120"/>
    </location>
</feature>
<reference evidence="3" key="1">
    <citation type="submission" date="2016-06" db="EMBL/GenBank/DDBJ databases">
        <authorList>
            <person name="Varghese N."/>
            <person name="Submissions Spin"/>
        </authorList>
    </citation>
    <scope>NUCLEOTIDE SEQUENCE [LARGE SCALE GENOMIC DNA]</scope>
    <source>
        <strain evidence="3">DSM 44983</strain>
    </source>
</reference>